<organism evidence="2 3">
    <name type="scientific">Tepidamorphus gemmatus</name>
    <dbReference type="NCBI Taxonomy" id="747076"/>
    <lineage>
        <taxon>Bacteria</taxon>
        <taxon>Pseudomonadati</taxon>
        <taxon>Pseudomonadota</taxon>
        <taxon>Alphaproteobacteria</taxon>
        <taxon>Hyphomicrobiales</taxon>
        <taxon>Tepidamorphaceae</taxon>
        <taxon>Tepidamorphus</taxon>
    </lineage>
</organism>
<name>A0A4R3MHI6_9HYPH</name>
<dbReference type="InterPro" id="IPR015947">
    <property type="entry name" value="PUA-like_sf"/>
</dbReference>
<dbReference type="PANTHER" id="PTHR46732">
    <property type="entry name" value="ATP-DEPENDENT PROTEASE LA (LON) DOMAIN PROTEIN"/>
    <property type="match status" value="1"/>
</dbReference>
<accession>A0A4R3MHI6</accession>
<feature type="domain" description="Lon N-terminal" evidence="1">
    <location>
        <begin position="17"/>
        <end position="213"/>
    </location>
</feature>
<dbReference type="PANTHER" id="PTHR46732:SF8">
    <property type="entry name" value="ATP-DEPENDENT PROTEASE LA (LON) DOMAIN PROTEIN"/>
    <property type="match status" value="1"/>
</dbReference>
<proteinExistence type="predicted"/>
<dbReference type="AlphaFoldDB" id="A0A4R3MHI6"/>
<dbReference type="Gene3D" id="2.30.130.40">
    <property type="entry name" value="LON domain-like"/>
    <property type="match status" value="1"/>
</dbReference>
<dbReference type="SUPFAM" id="SSF88697">
    <property type="entry name" value="PUA domain-like"/>
    <property type="match status" value="1"/>
</dbReference>
<comment type="caution">
    <text evidence="2">The sequence shown here is derived from an EMBL/GenBank/DDBJ whole genome shotgun (WGS) entry which is preliminary data.</text>
</comment>
<dbReference type="Pfam" id="PF02190">
    <property type="entry name" value="LON_substr_bdg"/>
    <property type="match status" value="1"/>
</dbReference>
<dbReference type="Proteomes" id="UP000295678">
    <property type="component" value="Unassembled WGS sequence"/>
</dbReference>
<dbReference type="PROSITE" id="PS51787">
    <property type="entry name" value="LON_N"/>
    <property type="match status" value="1"/>
</dbReference>
<dbReference type="EMBL" id="SMAK01000003">
    <property type="protein sequence ID" value="TCT11839.1"/>
    <property type="molecule type" value="Genomic_DNA"/>
</dbReference>
<evidence type="ECO:0000313" key="2">
    <source>
        <dbReference type="EMBL" id="TCT11839.1"/>
    </source>
</evidence>
<protein>
    <recommendedName>
        <fullName evidence="1">Lon N-terminal domain-containing protein</fullName>
    </recommendedName>
</protein>
<evidence type="ECO:0000313" key="3">
    <source>
        <dbReference type="Proteomes" id="UP000295678"/>
    </source>
</evidence>
<reference evidence="2 3" key="1">
    <citation type="submission" date="2019-03" db="EMBL/GenBank/DDBJ databases">
        <title>Genomic Encyclopedia of Type Strains, Phase IV (KMG-IV): sequencing the most valuable type-strain genomes for metagenomic binning, comparative biology and taxonomic classification.</title>
        <authorList>
            <person name="Goeker M."/>
        </authorList>
    </citation>
    <scope>NUCLEOTIDE SEQUENCE [LARGE SCALE GENOMIC DNA]</scope>
    <source>
        <strain evidence="2 3">DSM 19345</strain>
    </source>
</reference>
<dbReference type="OrthoDB" id="9806457at2"/>
<sequence length="225" mass="24555">MAINRPYRRPSDLPAVIPVFPLAGVLLLPRGNLPLNIFEPRYLQMVDDVLAGDRVIGMIQPRLGPDGPDESERPELAEIGCAGRLTGLQETGDGRYLITLTGIGRFRVVAEEDGGTPYRRCRIDAREFAADLVPNRGEDAVDRQRLIATFRAFLDANGMETDWDAINRASNETLVNALAMLSPYGPREKQALLEAGDLATRSEVLIAVTEMALAREGGDPGSTLQ</sequence>
<dbReference type="InterPro" id="IPR003111">
    <property type="entry name" value="Lon_prtase_N"/>
</dbReference>
<dbReference type="RefSeq" id="WP_132805744.1">
    <property type="nucleotide sequence ID" value="NZ_SMAK01000003.1"/>
</dbReference>
<dbReference type="InterPro" id="IPR046336">
    <property type="entry name" value="Lon_prtase_N_sf"/>
</dbReference>
<dbReference type="SMART" id="SM00464">
    <property type="entry name" value="LON"/>
    <property type="match status" value="1"/>
</dbReference>
<gene>
    <name evidence="2" type="ORF">EDC22_103151</name>
</gene>
<keyword evidence="3" id="KW-1185">Reference proteome</keyword>
<evidence type="ECO:0000259" key="1">
    <source>
        <dbReference type="PROSITE" id="PS51787"/>
    </source>
</evidence>